<sequence>MEIKIITRYYTVKNRTIGQCISCLEEFKQYRDQQYNYVLTYKVIKPPVNISKNVETLLKIGKEDIKNYYLKME</sequence>
<protein>
    <submittedName>
        <fullName evidence="1">Uncharacterized protein</fullName>
    </submittedName>
</protein>
<dbReference type="HOGENOM" id="CLU_2695970_0_0_2"/>
<proteinExistence type="predicted"/>
<keyword evidence="2" id="KW-1185">Reference proteome</keyword>
<accession>C6A2N3</accession>
<dbReference type="EMBL" id="CP001463">
    <property type="protein sequence ID" value="ACS89878.1"/>
    <property type="molecule type" value="Genomic_DNA"/>
</dbReference>
<dbReference type="STRING" id="604354.TSIB_0817"/>
<dbReference type="AlphaFoldDB" id="C6A2N3"/>
<dbReference type="GeneID" id="8095808"/>
<reference evidence="1 2" key="1">
    <citation type="journal article" date="2009" name="Appl. Environ. Microbiol.">
        <title>Metabolic versatility and indigenous origin of the archaeon Thermococcus sibiricus, isolated from a siberian oil reservoir, as revealed by genome analysis.</title>
        <authorList>
            <person name="Mardanov A.V."/>
            <person name="Ravin N.V."/>
            <person name="Svetlitchnyi V.A."/>
            <person name="Beletsky A.V."/>
            <person name="Miroshnichenko M.L."/>
            <person name="Bonch-Osmolovskaya E.A."/>
            <person name="Skryabin K.G."/>
        </authorList>
    </citation>
    <scope>NUCLEOTIDE SEQUENCE [LARGE SCALE GENOMIC DNA]</scope>
    <source>
        <strain evidence="2">DSM 12597 / MM 739</strain>
    </source>
</reference>
<organism evidence="1 2">
    <name type="scientific">Thermococcus sibiricus (strain DSM 12597 / MM 739)</name>
    <dbReference type="NCBI Taxonomy" id="604354"/>
    <lineage>
        <taxon>Archaea</taxon>
        <taxon>Methanobacteriati</taxon>
        <taxon>Methanobacteriota</taxon>
        <taxon>Thermococci</taxon>
        <taxon>Thermococcales</taxon>
        <taxon>Thermococcaceae</taxon>
        <taxon>Thermococcus</taxon>
    </lineage>
</organism>
<evidence type="ECO:0000313" key="2">
    <source>
        <dbReference type="Proteomes" id="UP000009079"/>
    </source>
</evidence>
<name>C6A2N3_THESM</name>
<evidence type="ECO:0000313" key="1">
    <source>
        <dbReference type="EMBL" id="ACS89878.1"/>
    </source>
</evidence>
<dbReference type="Proteomes" id="UP000009079">
    <property type="component" value="Chromosome"/>
</dbReference>
<dbReference type="KEGG" id="tsi:TSIB_0817"/>
<gene>
    <name evidence="1" type="ordered locus">TSIB_0817</name>
</gene>
<dbReference type="RefSeq" id="WP_015849098.1">
    <property type="nucleotide sequence ID" value="NC_012883.1"/>
</dbReference>